<dbReference type="PANTHER" id="PTHR30146:SF24">
    <property type="entry name" value="XYLOSE OPERON REGULATORY PROTEIN"/>
    <property type="match status" value="1"/>
</dbReference>
<keyword evidence="1" id="KW-0805">Transcription regulation</keyword>
<dbReference type="PROSITE" id="PS50883">
    <property type="entry name" value="EAL"/>
    <property type="match status" value="1"/>
</dbReference>
<keyword evidence="3" id="KW-0804">Transcription</keyword>
<dbReference type="GO" id="GO:0003700">
    <property type="term" value="F:DNA-binding transcription factor activity"/>
    <property type="evidence" value="ECO:0007669"/>
    <property type="project" value="TreeGrafter"/>
</dbReference>
<dbReference type="InterPro" id="IPR046335">
    <property type="entry name" value="LacI/GalR-like_sensor"/>
</dbReference>
<feature type="domain" description="EAL" evidence="4">
    <location>
        <begin position="494"/>
        <end position="741"/>
    </location>
</feature>
<organism evidence="5 6">
    <name type="scientific">Ruminococcus flavefaciens</name>
    <dbReference type="NCBI Taxonomy" id="1265"/>
    <lineage>
        <taxon>Bacteria</taxon>
        <taxon>Bacillati</taxon>
        <taxon>Bacillota</taxon>
        <taxon>Clostridia</taxon>
        <taxon>Eubacteriales</taxon>
        <taxon>Oscillospiraceae</taxon>
        <taxon>Ruminococcus</taxon>
    </lineage>
</organism>
<evidence type="ECO:0000256" key="3">
    <source>
        <dbReference type="ARBA" id="ARBA00023163"/>
    </source>
</evidence>
<evidence type="ECO:0000256" key="2">
    <source>
        <dbReference type="ARBA" id="ARBA00023125"/>
    </source>
</evidence>
<sequence length="1114" mass="125252">MIEHRKRIALFVGQADESYQSRFISGFLKEAFSQGYDVCIFSMYRKYQDTQEREQGEANIFSLMNPEKFDGAVILKDSIQTENAADNLELYLKDFFDNRIVVIEKESDLFPSICTDCYSAVFDLVTHLIEVHGCKDIAYLSGKKWHKHSKERLQAYRDAMAKAGLEVPESRIIYGDFWYQSGEICAEELLADGKKLPDAVACANDQMAIGLCKAFAERGIRVPEDIAVIGYDSTFEGQTSPKPITSALIPAEEFGEYAFHFLMDWIKGKIPDSFKLRSKMLLGESCGCNCESMPHYQIKRDDWGTDISEERYHSVFNTMDENLIMQSSVQEYLSTVYSYVYQIHDAKEFHLCISSEWKSASQGIHHKNNGYPKRMIHAIRYCSNRKNNIAGLDESFETAEMLPDLDEERGYPTAYFFTPVFYESECFGYAVLSYGDKLRSYDETYRLWISSVCRGFEILRRNLMLKNMQEQLERLHSSKFAVTSHAYESLDTNEKAQYQLVTRILDENLLDYYFQPIVSAVDGSVYAFEALMRARTESKVSPLSILKYAAMQERLPDVERATFMNVLSLIDKKAKELGDKKVFINSIPGVSVGEEATSELDKSLAAHAGKVVVELTEEAELKDSDLEILKANFEKMHINIAVDDYGTGYSNVSNLLRYMPDFVKIDRSLLSDIHEYPQKQHFVREIIDFCHDNGIKALAEGVETAKELQTVIHLGADLIQGFYTARPSADIISQIDEKCRSEIKQYHQEHIDGNVKHIYTAGKTNRVSLAKLAKDGCTDIVIGHDEMVYKDISIIGTPQMKTNIHMRIEPDYRGRITLEDVYFANVKNRPCIELGENSNVTLVLVGTNTLFESGIQVPESSKLIIEGDGALNIDLNAAESYGIGNDHASRHGELIFEQDGPINISCRGKDGICIGSGYGGNIHINRGEYNLNVNTETEVGIGAIKGEVNIVISTCHIETDFSASIGTFIGSLENSADITIIKSAINFYAHGKCLTVFGTLNGDKASIKTEQVSLVLNTMADNSTCFGALYKSSDISLRDCHLHIEIIGQEALAFGGYSEDTHIMLSDSDTKVDVRSALGKETFATDENIIIKNSRHRVIVNGSEIKRAVTIDYT</sequence>
<dbReference type="SUPFAM" id="SSF141868">
    <property type="entry name" value="EAL domain-like"/>
    <property type="match status" value="1"/>
</dbReference>
<reference evidence="5 6" key="1">
    <citation type="submission" date="2016-11" db="EMBL/GenBank/DDBJ databases">
        <authorList>
            <person name="Jaros S."/>
            <person name="Januszkiewicz K."/>
            <person name="Wedrychowicz H."/>
        </authorList>
    </citation>
    <scope>NUCLEOTIDE SEQUENCE [LARGE SCALE GENOMIC DNA]</scope>
    <source>
        <strain evidence="5 6">YL228</strain>
    </source>
</reference>
<dbReference type="Pfam" id="PF13377">
    <property type="entry name" value="Peripla_BP_3"/>
    <property type="match status" value="1"/>
</dbReference>
<accession>A0A1K1NBR1</accession>
<dbReference type="SMART" id="SM00052">
    <property type="entry name" value="EAL"/>
    <property type="match status" value="1"/>
</dbReference>
<dbReference type="InterPro" id="IPR035919">
    <property type="entry name" value="EAL_sf"/>
</dbReference>
<dbReference type="Gene3D" id="3.40.50.2300">
    <property type="match status" value="2"/>
</dbReference>
<dbReference type="EMBL" id="FPIP01000004">
    <property type="protein sequence ID" value="SFW32874.1"/>
    <property type="molecule type" value="Genomic_DNA"/>
</dbReference>
<dbReference type="AlphaFoldDB" id="A0A1K1NBR1"/>
<dbReference type="Proteomes" id="UP000183461">
    <property type="component" value="Unassembled WGS sequence"/>
</dbReference>
<dbReference type="GO" id="GO:0000976">
    <property type="term" value="F:transcription cis-regulatory region binding"/>
    <property type="evidence" value="ECO:0007669"/>
    <property type="project" value="TreeGrafter"/>
</dbReference>
<evidence type="ECO:0000256" key="1">
    <source>
        <dbReference type="ARBA" id="ARBA00023015"/>
    </source>
</evidence>
<protein>
    <submittedName>
        <fullName evidence="5">DNA-binding transcriptional regulator, LacI/PurR family</fullName>
    </submittedName>
</protein>
<dbReference type="PANTHER" id="PTHR30146">
    <property type="entry name" value="LACI-RELATED TRANSCRIPTIONAL REPRESSOR"/>
    <property type="match status" value="1"/>
</dbReference>
<dbReference type="InterPro" id="IPR028082">
    <property type="entry name" value="Peripla_BP_I"/>
</dbReference>
<evidence type="ECO:0000313" key="6">
    <source>
        <dbReference type="Proteomes" id="UP000183461"/>
    </source>
</evidence>
<dbReference type="Gene3D" id="3.20.20.450">
    <property type="entry name" value="EAL domain"/>
    <property type="match status" value="1"/>
</dbReference>
<evidence type="ECO:0000313" key="5">
    <source>
        <dbReference type="EMBL" id="SFW32874.1"/>
    </source>
</evidence>
<dbReference type="Pfam" id="PF00563">
    <property type="entry name" value="EAL"/>
    <property type="match status" value="1"/>
</dbReference>
<dbReference type="RefSeq" id="WP_072300105.1">
    <property type="nucleotide sequence ID" value="NZ_FPIP01000004.1"/>
</dbReference>
<proteinExistence type="predicted"/>
<name>A0A1K1NBR1_RUMFL</name>
<keyword evidence="2 5" id="KW-0238">DNA-binding</keyword>
<evidence type="ECO:0000259" key="4">
    <source>
        <dbReference type="PROSITE" id="PS50883"/>
    </source>
</evidence>
<gene>
    <name evidence="5" type="ORF">SAMN02910280_1815</name>
</gene>
<dbReference type="SUPFAM" id="SSF53822">
    <property type="entry name" value="Periplasmic binding protein-like I"/>
    <property type="match status" value="1"/>
</dbReference>
<dbReference type="CDD" id="cd01948">
    <property type="entry name" value="EAL"/>
    <property type="match status" value="1"/>
</dbReference>
<dbReference type="InterPro" id="IPR001633">
    <property type="entry name" value="EAL_dom"/>
</dbReference>
<dbReference type="CDD" id="cd06267">
    <property type="entry name" value="PBP1_LacI_sugar_binding-like"/>
    <property type="match status" value="1"/>
</dbReference>